<organism evidence="2 3">
    <name type="scientific">Halochromatium salexigens</name>
    <name type="common">Chromatium salexigens</name>
    <dbReference type="NCBI Taxonomy" id="49447"/>
    <lineage>
        <taxon>Bacteria</taxon>
        <taxon>Pseudomonadati</taxon>
        <taxon>Pseudomonadota</taxon>
        <taxon>Gammaproteobacteria</taxon>
        <taxon>Chromatiales</taxon>
        <taxon>Chromatiaceae</taxon>
        <taxon>Halochromatium</taxon>
    </lineage>
</organism>
<reference evidence="2" key="2">
    <citation type="journal article" date="2020" name="Microorganisms">
        <title>Osmotic Adaptation and Compatible Solute Biosynthesis of Phototrophic Bacteria as Revealed from Genome Analyses.</title>
        <authorList>
            <person name="Imhoff J.F."/>
            <person name="Rahn T."/>
            <person name="Kunzel S."/>
            <person name="Keller A."/>
            <person name="Neulinger S.C."/>
        </authorList>
    </citation>
    <scope>NUCLEOTIDE SEQUENCE</scope>
    <source>
        <strain evidence="2">DSM 4395</strain>
    </source>
</reference>
<evidence type="ECO:0000313" key="3">
    <source>
        <dbReference type="Proteomes" id="UP001296967"/>
    </source>
</evidence>
<comment type="caution">
    <text evidence="2">The sequence shown here is derived from an EMBL/GenBank/DDBJ whole genome shotgun (WGS) entry which is preliminary data.</text>
</comment>
<dbReference type="Pfam" id="PF13808">
    <property type="entry name" value="DDE_Tnp_1_assoc"/>
    <property type="match status" value="1"/>
</dbReference>
<dbReference type="EMBL" id="NHSF01000074">
    <property type="protein sequence ID" value="MBK5932064.1"/>
    <property type="molecule type" value="Genomic_DNA"/>
</dbReference>
<feature type="non-terminal residue" evidence="2">
    <location>
        <position position="147"/>
    </location>
</feature>
<dbReference type="NCBIfam" id="NF033564">
    <property type="entry name" value="transpos_ISAs1"/>
    <property type="match status" value="1"/>
</dbReference>
<protein>
    <submittedName>
        <fullName evidence="2">ISAs1 family transposase</fullName>
    </submittedName>
</protein>
<gene>
    <name evidence="2" type="ORF">CCR82_16370</name>
</gene>
<dbReference type="PANTHER" id="PTHR30298:SF0">
    <property type="entry name" value="PROTEIN YBFL-RELATED"/>
    <property type="match status" value="1"/>
</dbReference>
<name>A0AAJ0UIF2_HALSE</name>
<reference evidence="2" key="1">
    <citation type="submission" date="2017-05" db="EMBL/GenBank/DDBJ databases">
        <authorList>
            <person name="Imhoff J.F."/>
            <person name="Rahn T."/>
            <person name="Kuenzel S."/>
            <person name="Neulinger S.C."/>
        </authorList>
    </citation>
    <scope>NUCLEOTIDE SEQUENCE</scope>
    <source>
        <strain evidence="2">DSM 4395</strain>
    </source>
</reference>
<keyword evidence="3" id="KW-1185">Reference proteome</keyword>
<dbReference type="AlphaFoldDB" id="A0AAJ0UIF2"/>
<feature type="domain" description="H repeat-associated protein N-terminal" evidence="1">
    <location>
        <begin position="12"/>
        <end position="97"/>
    </location>
</feature>
<proteinExistence type="predicted"/>
<dbReference type="InterPro" id="IPR047647">
    <property type="entry name" value="ISAs1_transpos"/>
</dbReference>
<sequence>MQRLSVERSIMHHFAALEDPRSPTQRRHVLSEMLVMAIAATLGGADGWVGVETFAKAKEAWLRTVLTLPHGIPSHDCFGRVFALIDPEQFAACFRQWSASVAERLPDEIVAVDGKRLRRSHDRGKGVAALHLVSAWATANRVVLGQV</sequence>
<dbReference type="InterPro" id="IPR051698">
    <property type="entry name" value="Transposase_11-like"/>
</dbReference>
<dbReference type="InterPro" id="IPR032806">
    <property type="entry name" value="YbfD_N"/>
</dbReference>
<evidence type="ECO:0000259" key="1">
    <source>
        <dbReference type="Pfam" id="PF13808"/>
    </source>
</evidence>
<accession>A0AAJ0UIF2</accession>
<dbReference type="PANTHER" id="PTHR30298">
    <property type="entry name" value="H REPEAT-ASSOCIATED PREDICTED TRANSPOSASE"/>
    <property type="match status" value="1"/>
</dbReference>
<evidence type="ECO:0000313" key="2">
    <source>
        <dbReference type="EMBL" id="MBK5932064.1"/>
    </source>
</evidence>
<dbReference type="Proteomes" id="UP001296967">
    <property type="component" value="Unassembled WGS sequence"/>
</dbReference>